<keyword evidence="2" id="KW-1185">Reference proteome</keyword>
<accession>T1GJL4</accession>
<dbReference type="EnsemblMetazoa" id="MESCA003663-RA">
    <property type="protein sequence ID" value="MESCA003663-PA"/>
    <property type="gene ID" value="MESCA003663"/>
</dbReference>
<evidence type="ECO:0000313" key="1">
    <source>
        <dbReference type="EnsemblMetazoa" id="MESCA003663-PA"/>
    </source>
</evidence>
<sequence>MKRQLITNSDKIGIQLEYVLLLEQTMFNILPKLREILKTFLSKQILGDFFGNSVIIVDRRNHLRRFVQCPTFKIC</sequence>
<dbReference type="EMBL" id="CAQQ02073831">
    <property type="status" value="NOT_ANNOTATED_CDS"/>
    <property type="molecule type" value="Genomic_DNA"/>
</dbReference>
<name>T1GJL4_MEGSC</name>
<proteinExistence type="predicted"/>
<dbReference type="HOGENOM" id="CLU_2673917_0_0_1"/>
<reference evidence="2" key="1">
    <citation type="submission" date="2013-02" db="EMBL/GenBank/DDBJ databases">
        <authorList>
            <person name="Hughes D."/>
        </authorList>
    </citation>
    <scope>NUCLEOTIDE SEQUENCE</scope>
    <source>
        <strain>Durham</strain>
        <strain evidence="2">NC isolate 2 -- Noor lab</strain>
    </source>
</reference>
<dbReference type="AlphaFoldDB" id="T1GJL4"/>
<dbReference type="EMBL" id="CAQQ02073830">
    <property type="status" value="NOT_ANNOTATED_CDS"/>
    <property type="molecule type" value="Genomic_DNA"/>
</dbReference>
<protein>
    <submittedName>
        <fullName evidence="1">Uncharacterized protein</fullName>
    </submittedName>
</protein>
<dbReference type="Proteomes" id="UP000015102">
    <property type="component" value="Unassembled WGS sequence"/>
</dbReference>
<organism evidence="1 2">
    <name type="scientific">Megaselia scalaris</name>
    <name type="common">Humpbacked fly</name>
    <name type="synonym">Phora scalaris</name>
    <dbReference type="NCBI Taxonomy" id="36166"/>
    <lineage>
        <taxon>Eukaryota</taxon>
        <taxon>Metazoa</taxon>
        <taxon>Ecdysozoa</taxon>
        <taxon>Arthropoda</taxon>
        <taxon>Hexapoda</taxon>
        <taxon>Insecta</taxon>
        <taxon>Pterygota</taxon>
        <taxon>Neoptera</taxon>
        <taxon>Endopterygota</taxon>
        <taxon>Diptera</taxon>
        <taxon>Brachycera</taxon>
        <taxon>Muscomorpha</taxon>
        <taxon>Platypezoidea</taxon>
        <taxon>Phoridae</taxon>
        <taxon>Megaseliini</taxon>
        <taxon>Megaselia</taxon>
    </lineage>
</organism>
<evidence type="ECO:0000313" key="2">
    <source>
        <dbReference type="Proteomes" id="UP000015102"/>
    </source>
</evidence>
<reference evidence="1" key="2">
    <citation type="submission" date="2015-06" db="UniProtKB">
        <authorList>
            <consortium name="EnsemblMetazoa"/>
        </authorList>
    </citation>
    <scope>IDENTIFICATION</scope>
</reference>